<protein>
    <submittedName>
        <fullName evidence="1">Uncharacterized protein</fullName>
    </submittedName>
</protein>
<evidence type="ECO:0000313" key="1">
    <source>
        <dbReference type="EMBL" id="SDD51743.1"/>
    </source>
</evidence>
<dbReference type="Pfam" id="PF20118">
    <property type="entry name" value="DUF6508"/>
    <property type="match status" value="1"/>
</dbReference>
<dbReference type="EMBL" id="FNAF01000004">
    <property type="protein sequence ID" value="SDD51743.1"/>
    <property type="molecule type" value="Genomic_DNA"/>
</dbReference>
<dbReference type="InterPro" id="IPR045425">
    <property type="entry name" value="DUF6508"/>
</dbReference>
<dbReference type="RefSeq" id="WP_091791479.1">
    <property type="nucleotide sequence ID" value="NZ_FNAF01000004.1"/>
</dbReference>
<dbReference type="OrthoDB" id="9814572at2"/>
<accession>A0A1G6VEB5</accession>
<name>A0A1G6VEB5_PEPNI</name>
<dbReference type="Proteomes" id="UP000198995">
    <property type="component" value="Unassembled WGS sequence"/>
</dbReference>
<sequence>MTYKTITDYLPIFAGKPAGHWVVDDHNAGTEAEPIDMAHVVYSDDVQDFIAVMTRFQKKNPLMGLRDFNDILKAYGIRWDLQDMQAVDLARLDARGVLALILAAIESERFHDGALLSFFESGSIQRWLERLAELDED</sequence>
<gene>
    <name evidence="1" type="ORF">SAMN04489866_1049</name>
</gene>
<reference evidence="1 2" key="1">
    <citation type="submission" date="2016-10" db="EMBL/GenBank/DDBJ databases">
        <authorList>
            <person name="de Groot N.N."/>
        </authorList>
    </citation>
    <scope>NUCLEOTIDE SEQUENCE [LARGE SCALE GENOMIC DNA]</scope>
    <source>
        <strain evidence="1 2">DSM 20475</strain>
    </source>
</reference>
<dbReference type="AlphaFoldDB" id="A0A1G6VEB5"/>
<keyword evidence="2" id="KW-1185">Reference proteome</keyword>
<organism evidence="1 2">
    <name type="scientific">Peptococcus niger</name>
    <dbReference type="NCBI Taxonomy" id="2741"/>
    <lineage>
        <taxon>Bacteria</taxon>
        <taxon>Bacillati</taxon>
        <taxon>Bacillota</taxon>
        <taxon>Clostridia</taxon>
        <taxon>Eubacteriales</taxon>
        <taxon>Peptococcaceae</taxon>
        <taxon>Peptococcus</taxon>
    </lineage>
</organism>
<dbReference type="STRING" id="2741.SAMN04489866_1049"/>
<evidence type="ECO:0000313" key="2">
    <source>
        <dbReference type="Proteomes" id="UP000198995"/>
    </source>
</evidence>
<proteinExistence type="predicted"/>